<dbReference type="KEGG" id="hhk:HH1059_18000"/>
<evidence type="ECO:0000313" key="3">
    <source>
        <dbReference type="Proteomes" id="UP000218890"/>
    </source>
</evidence>
<protein>
    <submittedName>
        <fullName evidence="2">Uncharacterized protein</fullName>
    </submittedName>
</protein>
<organism evidence="2 3">
    <name type="scientific">Halorhodospira halochloris</name>
    <name type="common">Ectothiorhodospira halochloris</name>
    <dbReference type="NCBI Taxonomy" id="1052"/>
    <lineage>
        <taxon>Bacteria</taxon>
        <taxon>Pseudomonadati</taxon>
        <taxon>Pseudomonadota</taxon>
        <taxon>Gammaproteobacteria</taxon>
        <taxon>Chromatiales</taxon>
        <taxon>Ectothiorhodospiraceae</taxon>
        <taxon>Halorhodospira</taxon>
    </lineage>
</organism>
<dbReference type="AntiFam" id="ANF00095">
    <property type="entry name" value="Shadow ORF (opposite ABC transporters)"/>
</dbReference>
<reference evidence="2" key="1">
    <citation type="submission" date="2016-02" db="EMBL/GenBank/DDBJ databases">
        <title>Halorhodospira halochloris DSM-1059 complete genome, version 2.</title>
        <authorList>
            <person name="Tsukatani Y."/>
        </authorList>
    </citation>
    <scope>NUCLEOTIDE SEQUENCE</scope>
    <source>
        <strain evidence="2">DSM 1059</strain>
    </source>
</reference>
<sequence length="91" mass="9145">MAEANPLQGLLGCLCIAPPGGQIKGQADVLLGAQPAQQMKGLEDKTKSPGAQRCSSILIKGADILAAEPDPPAGGPLQPGQETEQGRFAGA</sequence>
<name>A0A2Z6EZN9_HALHR</name>
<proteinExistence type="predicted"/>
<keyword evidence="3" id="KW-1185">Reference proteome</keyword>
<evidence type="ECO:0000256" key="1">
    <source>
        <dbReference type="SAM" id="MobiDB-lite"/>
    </source>
</evidence>
<feature type="region of interest" description="Disordered" evidence="1">
    <location>
        <begin position="66"/>
        <end position="91"/>
    </location>
</feature>
<accession>A0A2Z6EZN9</accession>
<evidence type="ECO:0000313" key="2">
    <source>
        <dbReference type="EMBL" id="BBE11125.1"/>
    </source>
</evidence>
<gene>
    <name evidence="2" type="ORF">HH1059_18000</name>
</gene>
<dbReference type="AlphaFoldDB" id="A0A2Z6EZN9"/>
<dbReference type="Proteomes" id="UP000218890">
    <property type="component" value="Chromosome"/>
</dbReference>
<dbReference type="EMBL" id="AP017372">
    <property type="protein sequence ID" value="BBE11125.1"/>
    <property type="molecule type" value="Genomic_DNA"/>
</dbReference>